<keyword evidence="1 6" id="KW-0963">Cytoplasm</keyword>
<dbReference type="InterPro" id="IPR036267">
    <property type="entry name" value="RuvA_C_sf"/>
</dbReference>
<reference evidence="10 11" key="1">
    <citation type="submission" date="2017-10" db="EMBL/GenBank/DDBJ databases">
        <authorList>
            <person name="Jakob F."/>
        </authorList>
    </citation>
    <scope>NUCLEOTIDE SEQUENCE [LARGE SCALE GENOMIC DNA]</scope>
    <source>
        <strain evidence="10 11">TMW 2.1889</strain>
    </source>
</reference>
<dbReference type="SUPFAM" id="SSF46929">
    <property type="entry name" value="DNA helicase RuvA subunit, C-terminal domain"/>
    <property type="match status" value="1"/>
</dbReference>
<keyword evidence="4 6" id="KW-0233">DNA recombination</keyword>
<dbReference type="CDD" id="cd14332">
    <property type="entry name" value="UBA_RuvA_C"/>
    <property type="match status" value="1"/>
</dbReference>
<evidence type="ECO:0000256" key="4">
    <source>
        <dbReference type="ARBA" id="ARBA00023172"/>
    </source>
</evidence>
<comment type="function">
    <text evidence="6">The RuvA-RuvB-RuvC complex processes Holliday junction (HJ) DNA during genetic recombination and DNA repair, while the RuvA-RuvB complex plays an important role in the rescue of blocked DNA replication forks via replication fork reversal (RFR). RuvA specifically binds to HJ cruciform DNA, conferring on it an open structure. The RuvB hexamer acts as an ATP-dependent pump, pulling dsDNA into and through the RuvAB complex. HJ branch migration allows RuvC to scan DNA until it finds its consensus sequence, where it cleaves and resolves the cruciform DNA.</text>
</comment>
<comment type="subunit">
    <text evidence="6">Homotetramer. Forms an RuvA(8)-RuvB(12)-Holliday junction (HJ) complex. HJ DNA is sandwiched between 2 RuvA tetramers; dsDNA enters through RuvA and exits via RuvB. An RuvB hexamer assembles on each DNA strand where it exits the tetramer. Each RuvB hexamer is contacted by two RuvA subunits (via domain III) on 2 adjacent RuvB subunits; this complex drives branch migration. In the full resolvosome a probable DNA-RuvA(4)-RuvB(12)-RuvC(2) complex forms which resolves the HJ.</text>
</comment>
<evidence type="ECO:0000259" key="9">
    <source>
        <dbReference type="Pfam" id="PF07499"/>
    </source>
</evidence>
<feature type="region of interest" description="Disordered" evidence="7">
    <location>
        <begin position="140"/>
        <end position="163"/>
    </location>
</feature>
<keyword evidence="11" id="KW-1185">Reference proteome</keyword>
<dbReference type="InterPro" id="IPR013849">
    <property type="entry name" value="DNA_helicase_Holl-junc_RuvA_I"/>
</dbReference>
<dbReference type="RefSeq" id="WP_182040184.1">
    <property type="nucleotide sequence ID" value="NZ_PDLY01000001.1"/>
</dbReference>
<dbReference type="Pfam" id="PF14520">
    <property type="entry name" value="HHH_5"/>
    <property type="match status" value="1"/>
</dbReference>
<proteinExistence type="inferred from homology"/>
<dbReference type="SUPFAM" id="SSF47781">
    <property type="entry name" value="RuvA domain 2-like"/>
    <property type="match status" value="1"/>
</dbReference>
<dbReference type="HAMAP" id="MF_00031">
    <property type="entry name" value="DNA_HJ_migration_RuvA"/>
    <property type="match status" value="1"/>
</dbReference>
<evidence type="ECO:0000256" key="2">
    <source>
        <dbReference type="ARBA" id="ARBA00022763"/>
    </source>
</evidence>
<dbReference type="Pfam" id="PF07499">
    <property type="entry name" value="RuvA_C"/>
    <property type="match status" value="1"/>
</dbReference>
<keyword evidence="2 6" id="KW-0227">DNA damage</keyword>
<evidence type="ECO:0000313" key="11">
    <source>
        <dbReference type="Proteomes" id="UP000765338"/>
    </source>
</evidence>
<dbReference type="SUPFAM" id="SSF50249">
    <property type="entry name" value="Nucleic acid-binding proteins"/>
    <property type="match status" value="1"/>
</dbReference>
<comment type="similarity">
    <text evidence="6">Belongs to the RuvA family.</text>
</comment>
<comment type="domain">
    <text evidence="6">Has three domains with a flexible linker between the domains II and III and assumes an 'L' shape. Domain III is highly mobile and contacts RuvB.</text>
</comment>
<evidence type="ECO:0000256" key="3">
    <source>
        <dbReference type="ARBA" id="ARBA00023125"/>
    </source>
</evidence>
<evidence type="ECO:0000256" key="6">
    <source>
        <dbReference type="HAMAP-Rule" id="MF_00031"/>
    </source>
</evidence>
<feature type="domain" description="Holliday junction DNA helicase RuvA C-terminal" evidence="9">
    <location>
        <begin position="168"/>
        <end position="211"/>
    </location>
</feature>
<comment type="caution">
    <text evidence="6">Lacks conserved residue(s) required for the propagation of feature annotation.</text>
</comment>
<organism evidence="10 11">
    <name type="scientific">Bombella mellum</name>
    <dbReference type="NCBI Taxonomy" id="2039288"/>
    <lineage>
        <taxon>Bacteria</taxon>
        <taxon>Pseudomonadati</taxon>
        <taxon>Pseudomonadota</taxon>
        <taxon>Alphaproteobacteria</taxon>
        <taxon>Acetobacterales</taxon>
        <taxon>Acetobacteraceae</taxon>
        <taxon>Bombella</taxon>
    </lineage>
</organism>
<dbReference type="Gene3D" id="1.10.150.20">
    <property type="entry name" value="5' to 3' exonuclease, C-terminal subdomain"/>
    <property type="match status" value="1"/>
</dbReference>
<evidence type="ECO:0000313" key="10">
    <source>
        <dbReference type="EMBL" id="MBA5726570.1"/>
    </source>
</evidence>
<evidence type="ECO:0000256" key="1">
    <source>
        <dbReference type="ARBA" id="ARBA00022490"/>
    </source>
</evidence>
<feature type="domain" description="DNA helicase Holliday junction RuvA type" evidence="8">
    <location>
        <begin position="1"/>
        <end position="62"/>
    </location>
</feature>
<protein>
    <recommendedName>
        <fullName evidence="6">Holliday junction branch migration complex subunit RuvA</fullName>
    </recommendedName>
</protein>
<feature type="compositionally biased region" description="Gly residues" evidence="7">
    <location>
        <begin position="149"/>
        <end position="163"/>
    </location>
</feature>
<keyword evidence="5 6" id="KW-0234">DNA repair</keyword>
<gene>
    <name evidence="6" type="primary">ruvA</name>
    <name evidence="10" type="ORF">CPA56_00975</name>
</gene>
<dbReference type="NCBIfam" id="TIGR00084">
    <property type="entry name" value="ruvA"/>
    <property type="match status" value="1"/>
</dbReference>
<dbReference type="Pfam" id="PF01330">
    <property type="entry name" value="RuvA_N"/>
    <property type="match status" value="1"/>
</dbReference>
<name>A0ABR5ZQR2_9PROT</name>
<comment type="subcellular location">
    <subcellularLocation>
        <location evidence="6">Cytoplasm</location>
    </subcellularLocation>
</comment>
<feature type="region of interest" description="Domain I" evidence="6">
    <location>
        <begin position="1"/>
        <end position="64"/>
    </location>
</feature>
<feature type="region of interest" description="Domain III" evidence="6">
    <location>
        <begin position="161"/>
        <end position="213"/>
    </location>
</feature>
<evidence type="ECO:0000256" key="7">
    <source>
        <dbReference type="SAM" id="MobiDB-lite"/>
    </source>
</evidence>
<dbReference type="InterPro" id="IPR011114">
    <property type="entry name" value="RuvA_C"/>
</dbReference>
<evidence type="ECO:0000259" key="8">
    <source>
        <dbReference type="Pfam" id="PF01330"/>
    </source>
</evidence>
<dbReference type="Gene3D" id="1.10.8.10">
    <property type="entry name" value="DNA helicase RuvA subunit, C-terminal domain"/>
    <property type="match status" value="1"/>
</dbReference>
<dbReference type="EMBL" id="PDLY01000001">
    <property type="protein sequence ID" value="MBA5726570.1"/>
    <property type="molecule type" value="Genomic_DNA"/>
</dbReference>
<comment type="caution">
    <text evidence="10">The sequence shown here is derived from an EMBL/GenBank/DDBJ whole genome shotgun (WGS) entry which is preliminary data.</text>
</comment>
<keyword evidence="3 6" id="KW-0238">DNA-binding</keyword>
<dbReference type="InterPro" id="IPR000085">
    <property type="entry name" value="RuvA"/>
</dbReference>
<evidence type="ECO:0000256" key="5">
    <source>
        <dbReference type="ARBA" id="ARBA00023204"/>
    </source>
</evidence>
<sequence length="213" mass="22266">MIGQLTGLVSHVEGDHCLIDVNGVGYVVSASSHTLGLLPRPPEVARVLVETIVREDAIQLFGFAEADEQAWFRLLTTVQGVGARVALAILSVSRPSLLWQAVHAEDRTAFTQAAGVGPKLATRLLTELKSKVARMPAPASMSGHVMASGGAGETAAKGGGSGTDGLEQDALMALEGLGFRRAESWPIVARLIGENAGAGLDVIIRLALRELAR</sequence>
<dbReference type="InterPro" id="IPR010994">
    <property type="entry name" value="RuvA_2-like"/>
</dbReference>
<dbReference type="Gene3D" id="2.40.50.140">
    <property type="entry name" value="Nucleic acid-binding proteins"/>
    <property type="match status" value="1"/>
</dbReference>
<accession>A0ABR5ZQR2</accession>
<dbReference type="Proteomes" id="UP000765338">
    <property type="component" value="Unassembled WGS sequence"/>
</dbReference>
<dbReference type="InterPro" id="IPR012340">
    <property type="entry name" value="NA-bd_OB-fold"/>
</dbReference>